<dbReference type="EMBL" id="JACTVA010000038">
    <property type="protein sequence ID" value="MBC9208733.1"/>
    <property type="molecule type" value="Genomic_DNA"/>
</dbReference>
<proteinExistence type="predicted"/>
<keyword evidence="1" id="KW-0732">Signal</keyword>
<sequence>MIRARLLPALLCLPALAVPVFSPMPAAAQLRSVAVPAEAGVVVAPRGQAAPRLAA</sequence>
<reference evidence="2 3" key="1">
    <citation type="journal article" date="2013" name="Int. J. Syst. Evol. Microbiol.">
        <title>Roseomonas aerophila sp. nov., isolated from air.</title>
        <authorList>
            <person name="Kim S.J."/>
            <person name="Weon H.Y."/>
            <person name="Ahn J.H."/>
            <person name="Hong S.B."/>
            <person name="Seok S.J."/>
            <person name="Whang K.S."/>
            <person name="Kwon S.W."/>
        </authorList>
    </citation>
    <scope>NUCLEOTIDE SEQUENCE [LARGE SCALE GENOMIC DNA]</scope>
    <source>
        <strain evidence="2 3">NBRC 108923</strain>
    </source>
</reference>
<dbReference type="Proteomes" id="UP000626026">
    <property type="component" value="Unassembled WGS sequence"/>
</dbReference>
<keyword evidence="3" id="KW-1185">Reference proteome</keyword>
<feature type="chain" id="PRO_5047249012" evidence="1">
    <location>
        <begin position="18"/>
        <end position="55"/>
    </location>
</feature>
<gene>
    <name evidence="2" type="ORF">IBL26_17925</name>
</gene>
<feature type="signal peptide" evidence="1">
    <location>
        <begin position="1"/>
        <end position="17"/>
    </location>
</feature>
<evidence type="ECO:0000313" key="2">
    <source>
        <dbReference type="EMBL" id="MBC9208733.1"/>
    </source>
</evidence>
<evidence type="ECO:0000256" key="1">
    <source>
        <dbReference type="SAM" id="SignalP"/>
    </source>
</evidence>
<protein>
    <submittedName>
        <fullName evidence="2">Uncharacterized protein</fullName>
    </submittedName>
</protein>
<name>A0ABR7RQU2_9PROT</name>
<feature type="non-terminal residue" evidence="2">
    <location>
        <position position="55"/>
    </location>
</feature>
<evidence type="ECO:0000313" key="3">
    <source>
        <dbReference type="Proteomes" id="UP000626026"/>
    </source>
</evidence>
<accession>A0ABR7RQU2</accession>
<organism evidence="2 3">
    <name type="scientific">Teichococcus aerophilus</name>
    <dbReference type="NCBI Taxonomy" id="1224513"/>
    <lineage>
        <taxon>Bacteria</taxon>
        <taxon>Pseudomonadati</taxon>
        <taxon>Pseudomonadota</taxon>
        <taxon>Alphaproteobacteria</taxon>
        <taxon>Acetobacterales</taxon>
        <taxon>Roseomonadaceae</taxon>
        <taxon>Roseomonas</taxon>
    </lineage>
</organism>
<comment type="caution">
    <text evidence="2">The sequence shown here is derived from an EMBL/GenBank/DDBJ whole genome shotgun (WGS) entry which is preliminary data.</text>
</comment>